<dbReference type="EMBL" id="KR029587">
    <property type="protein sequence ID" value="AKH46884.1"/>
    <property type="molecule type" value="Genomic_DNA"/>
</dbReference>
<sequence length="66" mass="7260">MRGLACLGLGLSTKESQRTLSKRKAAWLYTLQSRHSFLFPGGNSQYLTGLPNRCLVLTTSAVNCSR</sequence>
<proteinExistence type="predicted"/>
<reference evidence="1" key="1">
    <citation type="journal article" date="2015" name="Front. Microbiol.">
        <title>Combining genomic sequencing methods to explore viral diversity and reveal potential virus-host interactions.</title>
        <authorList>
            <person name="Chow C.E."/>
            <person name="Winget D.M."/>
            <person name="White R.A.III."/>
            <person name="Hallam S.J."/>
            <person name="Suttle C.A."/>
        </authorList>
    </citation>
    <scope>NUCLEOTIDE SEQUENCE</scope>
    <source>
        <strain evidence="1">Anoxic2_3</strain>
    </source>
</reference>
<reference evidence="1" key="2">
    <citation type="submission" date="2015-03" db="EMBL/GenBank/DDBJ databases">
        <authorList>
            <person name="Chow C.-E.T."/>
            <person name="Winget D.M."/>
            <person name="White R.A.III."/>
            <person name="Hallam S.J."/>
            <person name="Suttle C.A."/>
        </authorList>
    </citation>
    <scope>NUCLEOTIDE SEQUENCE</scope>
    <source>
        <strain evidence="1">Anoxic2_3</strain>
    </source>
</reference>
<name>A0A0F7L2X5_9VIRU</name>
<accession>A0A0F7L2X5</accession>
<organism evidence="1">
    <name type="scientific">uncultured marine virus</name>
    <dbReference type="NCBI Taxonomy" id="186617"/>
    <lineage>
        <taxon>Viruses</taxon>
        <taxon>environmental samples</taxon>
    </lineage>
</organism>
<evidence type="ECO:0000313" key="1">
    <source>
        <dbReference type="EMBL" id="AKH46884.1"/>
    </source>
</evidence>
<protein>
    <submittedName>
        <fullName evidence="1">Packaging terminase large subunit gpA</fullName>
    </submittedName>
</protein>